<evidence type="ECO:0000256" key="3">
    <source>
        <dbReference type="ARBA" id="ARBA00022448"/>
    </source>
</evidence>
<dbReference type="CDD" id="cd06550">
    <property type="entry name" value="TM_ABC_iron-siderophores_like"/>
    <property type="match status" value="1"/>
</dbReference>
<keyword evidence="4" id="KW-1003">Cell membrane</keyword>
<dbReference type="SUPFAM" id="SSF81345">
    <property type="entry name" value="ABC transporter involved in vitamin B12 uptake, BtuC"/>
    <property type="match status" value="1"/>
</dbReference>
<feature type="transmembrane region" description="Helical" evidence="8">
    <location>
        <begin position="291"/>
        <end position="313"/>
    </location>
</feature>
<evidence type="ECO:0000256" key="1">
    <source>
        <dbReference type="ARBA" id="ARBA00004651"/>
    </source>
</evidence>
<organism evidence="9 10">
    <name type="scientific">Pseudoalteromonas fenneropenaei</name>
    <dbReference type="NCBI Taxonomy" id="1737459"/>
    <lineage>
        <taxon>Bacteria</taxon>
        <taxon>Pseudomonadati</taxon>
        <taxon>Pseudomonadota</taxon>
        <taxon>Gammaproteobacteria</taxon>
        <taxon>Alteromonadales</taxon>
        <taxon>Pseudoalteromonadaceae</taxon>
        <taxon>Pseudoalteromonas</taxon>
    </lineage>
</organism>
<feature type="transmembrane region" description="Helical" evidence="8">
    <location>
        <begin position="78"/>
        <end position="95"/>
    </location>
</feature>
<evidence type="ECO:0000256" key="2">
    <source>
        <dbReference type="ARBA" id="ARBA00007935"/>
    </source>
</evidence>
<evidence type="ECO:0000256" key="7">
    <source>
        <dbReference type="ARBA" id="ARBA00023136"/>
    </source>
</evidence>
<gene>
    <name evidence="9" type="ORF">ACFOEE_19315</name>
</gene>
<sequence length="353" mass="37792">MKTASDVAVLPRAQTISRFAPLVTGLVLLLLLLTTLSLATGPSQISYFDSVRYAFGFTDVHMDDKFRMTMDTLRIPRMWVALLVGAGMALSATLLQHATRNPLAEPGLLGVNSGAVFTLVVGMTFFAASSAQSMLYFAGAGAFMGNFIVLGMAQWLGQQNPLRLILLGVAMSATFGGLANYLLLANQVVLDQFRFWNLGSLAAADMQAIYTVLPTFLFAVIVTIWLLPALSLLQLGDTQARSLGVNSSHCRIGVLICSTCFTACAIAIAGPIGFVGFLAAFSARCFYPTELYQQTTLSAVLGAIFIVVADILARVLIQPFELPSGVLLALVGGPTLMWVARAYSKKTLQLQTE</sequence>
<dbReference type="PANTHER" id="PTHR30472:SF1">
    <property type="entry name" value="FE(3+) DICITRATE TRANSPORT SYSTEM PERMEASE PROTEIN FECC-RELATED"/>
    <property type="match status" value="1"/>
</dbReference>
<name>A0ABV7CQ57_9GAMM</name>
<keyword evidence="5 8" id="KW-0812">Transmembrane</keyword>
<keyword evidence="7 8" id="KW-0472">Membrane</keyword>
<protein>
    <submittedName>
        <fullName evidence="9">FecCD family ABC transporter permease</fullName>
    </submittedName>
</protein>
<evidence type="ECO:0000313" key="9">
    <source>
        <dbReference type="EMBL" id="MFC3034657.1"/>
    </source>
</evidence>
<dbReference type="Gene3D" id="1.10.3470.10">
    <property type="entry name" value="ABC transporter involved in vitamin B12 uptake, BtuC"/>
    <property type="match status" value="1"/>
</dbReference>
<dbReference type="InterPro" id="IPR037294">
    <property type="entry name" value="ABC_BtuC-like"/>
</dbReference>
<dbReference type="InterPro" id="IPR000522">
    <property type="entry name" value="ABC_transptr_permease_BtuC"/>
</dbReference>
<proteinExistence type="inferred from homology"/>
<feature type="transmembrane region" description="Helical" evidence="8">
    <location>
        <begin position="134"/>
        <end position="157"/>
    </location>
</feature>
<dbReference type="PANTHER" id="PTHR30472">
    <property type="entry name" value="FERRIC ENTEROBACTIN TRANSPORT SYSTEM PERMEASE PROTEIN"/>
    <property type="match status" value="1"/>
</dbReference>
<keyword evidence="6 8" id="KW-1133">Transmembrane helix</keyword>
<dbReference type="Pfam" id="PF01032">
    <property type="entry name" value="FecCD"/>
    <property type="match status" value="1"/>
</dbReference>
<comment type="similarity">
    <text evidence="2">Belongs to the binding-protein-dependent transport system permease family. FecCD subfamily.</text>
</comment>
<accession>A0ABV7CQ57</accession>
<evidence type="ECO:0000256" key="4">
    <source>
        <dbReference type="ARBA" id="ARBA00022475"/>
    </source>
</evidence>
<evidence type="ECO:0000313" key="10">
    <source>
        <dbReference type="Proteomes" id="UP001595453"/>
    </source>
</evidence>
<comment type="subcellular location">
    <subcellularLocation>
        <location evidence="1">Cell membrane</location>
        <topology evidence="1">Multi-pass membrane protein</topology>
    </subcellularLocation>
</comment>
<feature type="transmembrane region" description="Helical" evidence="8">
    <location>
        <begin position="325"/>
        <end position="343"/>
    </location>
</feature>
<dbReference type="Proteomes" id="UP001595453">
    <property type="component" value="Unassembled WGS sequence"/>
</dbReference>
<keyword evidence="3" id="KW-0813">Transport</keyword>
<keyword evidence="10" id="KW-1185">Reference proteome</keyword>
<feature type="transmembrane region" description="Helical" evidence="8">
    <location>
        <begin position="254"/>
        <end position="279"/>
    </location>
</feature>
<evidence type="ECO:0000256" key="8">
    <source>
        <dbReference type="SAM" id="Phobius"/>
    </source>
</evidence>
<reference evidence="10" key="1">
    <citation type="journal article" date="2019" name="Int. J. Syst. Evol. Microbiol.">
        <title>The Global Catalogue of Microorganisms (GCM) 10K type strain sequencing project: providing services to taxonomists for standard genome sequencing and annotation.</title>
        <authorList>
            <consortium name="The Broad Institute Genomics Platform"/>
            <consortium name="The Broad Institute Genome Sequencing Center for Infectious Disease"/>
            <person name="Wu L."/>
            <person name="Ma J."/>
        </authorList>
    </citation>
    <scope>NUCLEOTIDE SEQUENCE [LARGE SCALE GENOMIC DNA]</scope>
    <source>
        <strain evidence="10">KCTC 42730</strain>
    </source>
</reference>
<comment type="caution">
    <text evidence="9">The sequence shown here is derived from an EMBL/GenBank/DDBJ whole genome shotgun (WGS) entry which is preliminary data.</text>
</comment>
<feature type="transmembrane region" description="Helical" evidence="8">
    <location>
        <begin position="164"/>
        <end position="188"/>
    </location>
</feature>
<evidence type="ECO:0000256" key="6">
    <source>
        <dbReference type="ARBA" id="ARBA00022989"/>
    </source>
</evidence>
<dbReference type="EMBL" id="JBHRSD010000046">
    <property type="protein sequence ID" value="MFC3034657.1"/>
    <property type="molecule type" value="Genomic_DNA"/>
</dbReference>
<feature type="transmembrane region" description="Helical" evidence="8">
    <location>
        <begin position="208"/>
        <end position="233"/>
    </location>
</feature>
<feature type="transmembrane region" description="Helical" evidence="8">
    <location>
        <begin position="107"/>
        <end position="128"/>
    </location>
</feature>
<dbReference type="RefSeq" id="WP_377128364.1">
    <property type="nucleotide sequence ID" value="NZ_JBHRSD010000046.1"/>
</dbReference>
<evidence type="ECO:0000256" key="5">
    <source>
        <dbReference type="ARBA" id="ARBA00022692"/>
    </source>
</evidence>